<name>A0A0D6QYN8_ARACU</name>
<dbReference type="GO" id="GO:0006355">
    <property type="term" value="P:regulation of DNA-templated transcription"/>
    <property type="evidence" value="ECO:0007669"/>
    <property type="project" value="InterPro"/>
</dbReference>
<organism evidence="9">
    <name type="scientific">Araucaria cunninghamii</name>
    <name type="common">Hoop pine</name>
    <name type="synonym">Moreton Bay pine</name>
    <dbReference type="NCBI Taxonomy" id="56994"/>
    <lineage>
        <taxon>Eukaryota</taxon>
        <taxon>Viridiplantae</taxon>
        <taxon>Streptophyta</taxon>
        <taxon>Embryophyta</taxon>
        <taxon>Tracheophyta</taxon>
        <taxon>Spermatophyta</taxon>
        <taxon>Pinopsida</taxon>
        <taxon>Pinidae</taxon>
        <taxon>Conifers II</taxon>
        <taxon>Araucariales</taxon>
        <taxon>Araucariaceae</taxon>
        <taxon>Araucaria</taxon>
    </lineage>
</organism>
<feature type="compositionally biased region" description="Polar residues" evidence="6">
    <location>
        <begin position="201"/>
        <end position="210"/>
    </location>
</feature>
<keyword evidence="5" id="KW-0539">Nucleus</keyword>
<dbReference type="InterPro" id="IPR036093">
    <property type="entry name" value="NAC_dom_sf"/>
</dbReference>
<dbReference type="EMBL" id="GCKF01036603">
    <property type="protein sequence ID" value="JAG96697.1"/>
    <property type="molecule type" value="Transcribed_RNA"/>
</dbReference>
<feature type="region of interest" description="Disordered" evidence="6">
    <location>
        <begin position="411"/>
        <end position="498"/>
    </location>
</feature>
<dbReference type="FunFam" id="2.170.150.80:FF:000002">
    <property type="entry name" value="Nac domain-containing protein 86"/>
    <property type="match status" value="1"/>
</dbReference>
<dbReference type="AlphaFoldDB" id="A0A0D6QYN8"/>
<feature type="transmembrane region" description="Helical" evidence="7">
    <location>
        <begin position="694"/>
        <end position="716"/>
    </location>
</feature>
<evidence type="ECO:0000256" key="6">
    <source>
        <dbReference type="SAM" id="MobiDB-lite"/>
    </source>
</evidence>
<keyword evidence="7" id="KW-1133">Transmembrane helix</keyword>
<dbReference type="InterPro" id="IPR003441">
    <property type="entry name" value="NAC-dom"/>
</dbReference>
<dbReference type="PANTHER" id="PTHR31744">
    <property type="entry name" value="PROTEIN CUP-SHAPED COTYLEDON 2-RELATED"/>
    <property type="match status" value="1"/>
</dbReference>
<evidence type="ECO:0000256" key="1">
    <source>
        <dbReference type="ARBA" id="ARBA00004123"/>
    </source>
</evidence>
<proteinExistence type="predicted"/>
<evidence type="ECO:0000256" key="7">
    <source>
        <dbReference type="SAM" id="Phobius"/>
    </source>
</evidence>
<dbReference type="SUPFAM" id="SSF101941">
    <property type="entry name" value="NAC domain"/>
    <property type="match status" value="1"/>
</dbReference>
<protein>
    <recommendedName>
        <fullName evidence="8">NAC domain-containing protein</fullName>
    </recommendedName>
</protein>
<feature type="compositionally biased region" description="Polar residues" evidence="6">
    <location>
        <begin position="411"/>
        <end position="426"/>
    </location>
</feature>
<evidence type="ECO:0000256" key="5">
    <source>
        <dbReference type="ARBA" id="ARBA00023242"/>
    </source>
</evidence>
<evidence type="ECO:0000256" key="3">
    <source>
        <dbReference type="ARBA" id="ARBA00023125"/>
    </source>
</evidence>
<evidence type="ECO:0000259" key="8">
    <source>
        <dbReference type="PROSITE" id="PS51005"/>
    </source>
</evidence>
<feature type="compositionally biased region" description="Polar residues" evidence="6">
    <location>
        <begin position="235"/>
        <end position="247"/>
    </location>
</feature>
<feature type="compositionally biased region" description="Low complexity" evidence="6">
    <location>
        <begin position="456"/>
        <end position="467"/>
    </location>
</feature>
<comment type="subcellular location">
    <subcellularLocation>
        <location evidence="1">Nucleus</location>
    </subcellularLocation>
</comment>
<dbReference type="Pfam" id="PF02365">
    <property type="entry name" value="NAM"/>
    <property type="match status" value="1"/>
</dbReference>
<feature type="domain" description="NAC" evidence="8">
    <location>
        <begin position="29"/>
        <end position="179"/>
    </location>
</feature>
<evidence type="ECO:0000256" key="2">
    <source>
        <dbReference type="ARBA" id="ARBA00023015"/>
    </source>
</evidence>
<keyword evidence="3" id="KW-0238">DNA-binding</keyword>
<dbReference type="PROSITE" id="PS51005">
    <property type="entry name" value="NAC"/>
    <property type="match status" value="1"/>
</dbReference>
<evidence type="ECO:0000256" key="4">
    <source>
        <dbReference type="ARBA" id="ARBA00023163"/>
    </source>
</evidence>
<keyword evidence="2" id="KW-0805">Transcription regulation</keyword>
<dbReference type="Gene3D" id="2.170.150.80">
    <property type="entry name" value="NAC domain"/>
    <property type="match status" value="1"/>
</dbReference>
<dbReference type="GO" id="GO:0005634">
    <property type="term" value="C:nucleus"/>
    <property type="evidence" value="ECO:0007669"/>
    <property type="project" value="UniProtKB-SubCell"/>
</dbReference>
<dbReference type="PANTHER" id="PTHR31744:SF210">
    <property type="entry name" value="NAC DOMAIN-CONTAINING PROTEIN 86-LIKE"/>
    <property type="match status" value="1"/>
</dbReference>
<keyword evidence="4" id="KW-0804">Transcription</keyword>
<reference evidence="9" key="1">
    <citation type="submission" date="2015-03" db="EMBL/GenBank/DDBJ databases">
        <title>A transcriptome of Araucaria cunninghamii, an australian fine timber species.</title>
        <authorList>
            <person name="Jing Yi C.J.Y."/>
            <person name="Yin San L.Y.S."/>
            <person name="Abdul Karim S.S."/>
            <person name="Wan Azmi N.N."/>
            <person name="Hercus R.R."/>
            <person name="Croft L.L."/>
        </authorList>
    </citation>
    <scope>NUCLEOTIDE SEQUENCE</scope>
    <source>
        <strain evidence="9">MI0301</strain>
        <tissue evidence="9">Leaf</tissue>
    </source>
</reference>
<feature type="region of interest" description="Disordered" evidence="6">
    <location>
        <begin position="195"/>
        <end position="247"/>
    </location>
</feature>
<feature type="compositionally biased region" description="Acidic residues" evidence="6">
    <location>
        <begin position="430"/>
        <end position="455"/>
    </location>
</feature>
<evidence type="ECO:0000313" key="9">
    <source>
        <dbReference type="EMBL" id="JAG96697.1"/>
    </source>
</evidence>
<dbReference type="GO" id="GO:0003677">
    <property type="term" value="F:DNA binding"/>
    <property type="evidence" value="ECO:0007669"/>
    <property type="project" value="UniProtKB-KW"/>
</dbReference>
<accession>A0A0D6QYN8</accession>
<keyword evidence="7" id="KW-0472">Membrane</keyword>
<keyword evidence="7" id="KW-0812">Transmembrane</keyword>
<sequence length="727" mass="81010">MGVCREGEREQLMAAGLEVARRASEGGSLHPGFRFHSNDDEILIYYLKNKIEGRKPDIEVIREIDLYKCEPWDLPEKSILPTRDLEWYFFSPRDKKYPNGSRSNRATEKGYWKATGKDRKVSSQTNKIGMKKTLVFYKGRAPHGERTDWLMHEYRLDETQCKGAPHLQDLYVLCRVFRKGKQDFKNGERYEIPGDEIACSPSKSNSSHMKVNSVDEVEEQSEERCSPLIQEDDNQTTSGLRSETSSEILDNKTEDNVCLDGQVESLQGAINQGCSFLADPATGGNENVDPDLWSQGLPLWDDIPSFATDTFLFGDVFSAGDVAQMSKDNIGCPFYSHDFNEGYIEQADFMQQPDNDESYLANVDDGMSYDNVEFQFRPRPPYLESNPQPLPSQGTAPRRILLQMQVTDVSADRNNQNRLSGHFQSKCQDDDSDDSDDSHDSDDSDDTEVITEADESALTSLTSQTSSLEEDDADSDILSTGGFSERSVKSVNSTGSEEKTLLSVTLDSAKSSNCGESTCAHAGHPIADVKDNCESPKEQLKKPVGNGIFTPSIRKQDLMEEPKHAEKFEDTASESCSKLPNPTCEFDDSSLKGEKLNSKKGSFALDTAANLDSVRLRAYTSHSTTMEETCISCKESPKHAGFNLFFYGMKLRGKSRTKDTACVPEKKLMDATESSAAYSAKEGAKVFVNSGKAFGIFPFMRLLGTASLVCFIWVIWKLARSSSPIIF</sequence>